<dbReference type="AlphaFoldDB" id="I0A2C5"/>
<dbReference type="GeneID" id="12450242"/>
<dbReference type="KEGG" id="ffo:FFONT_1144"/>
<protein>
    <submittedName>
        <fullName evidence="1">Uncharacterized protein</fullName>
    </submittedName>
</protein>
<dbReference type="Proteomes" id="UP000007391">
    <property type="component" value="Chromosome"/>
</dbReference>
<evidence type="ECO:0000313" key="2">
    <source>
        <dbReference type="Proteomes" id="UP000007391"/>
    </source>
</evidence>
<sequence length="385" mass="44614">MNGFNIVGLKEIVQILKNNSAAKKALDEKFDNENIMIIDYYNEEVSIGNSIEKTRKILWSEATTPMKNTSWLPIKTIHETNTKISASNIIGIVNPFPITFIQEIEGEKYFFKGEGTGPYELNDNDRNVKKISRKNQTKIGKELNIGPININFNESCEKTLTPEITYYFCSGNELFMFKEGNMFQVNKKSDIRINTISINSLVQWIQPYRIVIDTLSHGEKLSSNFIILSQPSFSITFASLYPITLKHEEKEIFVENRGKTIISLDTLPNYSLLSYLRVFVDENNLFSSKLPKVQINDPSTFLHSQKIKDLSEREFEYELYACNVLSYDKVLRIYVKPPFYMREFYINNIEQNPEKISVDTNTIVLPLPKYKCLKIKLIAREKIKL</sequence>
<proteinExistence type="predicted"/>
<reference evidence="2" key="1">
    <citation type="submission" date="2012-03" db="EMBL/GenBank/DDBJ databases">
        <title>Fervidicoccus fontis complete genome analysis confirms its distinct phylogenetic position and predicts its environmental function.</title>
        <authorList>
            <person name="Lebedinsky A.V."/>
            <person name="Mardanov A.V."/>
            <person name="Gumerov V.M."/>
            <person name="Beletsky A.V."/>
            <person name="Kublanov I.V."/>
            <person name="Perevalova A.A."/>
            <person name="Bonch-Osmolovskaya E.A."/>
            <person name="Ravin N.V."/>
            <person name="Skryabin K.G."/>
        </authorList>
    </citation>
    <scope>NUCLEOTIDE SEQUENCE [LARGE SCALE GENOMIC DNA]</scope>
    <source>
        <strain evidence="2">DSM 19380 / VKM B-2539 / Kam940</strain>
    </source>
</reference>
<dbReference type="HOGENOM" id="CLU_716890_0_0_2"/>
<dbReference type="RefSeq" id="WP_014558281.1">
    <property type="nucleotide sequence ID" value="NC_017461.1"/>
</dbReference>
<evidence type="ECO:0000313" key="1">
    <source>
        <dbReference type="EMBL" id="AFH43132.1"/>
    </source>
</evidence>
<keyword evidence="2" id="KW-1185">Reference proteome</keyword>
<name>I0A2C5_FERFK</name>
<dbReference type="EMBL" id="CP003423">
    <property type="protein sequence ID" value="AFH43132.1"/>
    <property type="molecule type" value="Genomic_DNA"/>
</dbReference>
<accession>I0A2C5</accession>
<reference evidence="1 2" key="2">
    <citation type="journal article" date="2014" name="Extremophiles">
        <title>Analysis of the complete genome of Fervidococcus fontis confirms the distinct phylogenetic position of the order Fervidicoccales and suggests its environmental function.</title>
        <authorList>
            <person name="Lebedinsky A.V."/>
            <person name="Mardanov A.V."/>
            <person name="Kublanov I.V."/>
            <person name="Gumerov V.M."/>
            <person name="Beletsky A.V."/>
            <person name="Perevalova A.A."/>
            <person name="Bidzhieva S.Kh."/>
            <person name="Bonch-Osmolovskaya E.A."/>
            <person name="Skryabin K.G."/>
            <person name="Ravin N.V."/>
        </authorList>
    </citation>
    <scope>NUCLEOTIDE SEQUENCE [LARGE SCALE GENOMIC DNA]</scope>
    <source>
        <strain evidence="2">DSM 19380 / VKM B-2539 / Kam940</strain>
    </source>
</reference>
<dbReference type="STRING" id="1163730.FFONT_1144"/>
<dbReference type="InParanoid" id="I0A2C5"/>
<organism evidence="1 2">
    <name type="scientific">Fervidicoccus fontis (strain DSM 19380 / JCM 18336 / VKM B-2539 / Kam940)</name>
    <dbReference type="NCBI Taxonomy" id="1163730"/>
    <lineage>
        <taxon>Archaea</taxon>
        <taxon>Thermoproteota</taxon>
        <taxon>Thermoprotei</taxon>
        <taxon>Fervidicoccales</taxon>
        <taxon>Fervidicoccaceae</taxon>
        <taxon>Fervidicoccus</taxon>
    </lineage>
</organism>
<gene>
    <name evidence="1" type="ordered locus">FFONT_1144</name>
</gene>